<dbReference type="InterPro" id="IPR009057">
    <property type="entry name" value="Homeodomain-like_sf"/>
</dbReference>
<dbReference type="Pfam" id="PF00440">
    <property type="entry name" value="TetR_N"/>
    <property type="match status" value="1"/>
</dbReference>
<dbReference type="PRINTS" id="PR00455">
    <property type="entry name" value="HTHTETR"/>
</dbReference>
<dbReference type="InterPro" id="IPR050624">
    <property type="entry name" value="HTH-type_Tx_Regulator"/>
</dbReference>
<dbReference type="eggNOG" id="COG1309">
    <property type="taxonomic scope" value="Bacteria"/>
</dbReference>
<dbReference type="PANTHER" id="PTHR43479">
    <property type="entry name" value="ACREF/ENVCD OPERON REPRESSOR-RELATED"/>
    <property type="match status" value="1"/>
</dbReference>
<dbReference type="GO" id="GO:0003677">
    <property type="term" value="F:DNA binding"/>
    <property type="evidence" value="ECO:0007669"/>
    <property type="project" value="UniProtKB-UniRule"/>
</dbReference>
<name>F1T761_9FIRM</name>
<evidence type="ECO:0000313" key="4">
    <source>
        <dbReference type="EMBL" id="EGD49309.1"/>
    </source>
</evidence>
<comment type="caution">
    <text evidence="4">The sequence shown here is derived from an EMBL/GenBank/DDBJ whole genome shotgun (WGS) entry which is preliminary data.</text>
</comment>
<dbReference type="PROSITE" id="PS50977">
    <property type="entry name" value="HTH_TETR_2"/>
    <property type="match status" value="1"/>
</dbReference>
<dbReference type="RefSeq" id="WP_004615937.1">
    <property type="nucleotide sequence ID" value="NZ_ACXX02000001.1"/>
</dbReference>
<reference evidence="4" key="1">
    <citation type="submission" date="2009-07" db="EMBL/GenBank/DDBJ databases">
        <authorList>
            <consortium name="US DOE Joint Genome Institute (JGI-PGF)"/>
            <person name="Lucas S."/>
            <person name="Copeland A."/>
            <person name="Lapidus A."/>
            <person name="Glavina del Rio T."/>
            <person name="Tice H."/>
            <person name="Bruce D."/>
            <person name="Goodwin L."/>
            <person name="Pitluck S."/>
            <person name="Larimer F."/>
            <person name="Land M.L."/>
            <person name="Mouttaki H."/>
            <person name="He Z."/>
            <person name="Zhou J."/>
            <person name="Hemme C.L."/>
        </authorList>
    </citation>
    <scope>NUCLEOTIDE SEQUENCE [LARGE SCALE GENOMIC DNA]</scope>
    <source>
        <strain evidence="4">DSM 2782</strain>
    </source>
</reference>
<dbReference type="SUPFAM" id="SSF48498">
    <property type="entry name" value="Tetracyclin repressor-like, C-terminal domain"/>
    <property type="match status" value="1"/>
</dbReference>
<sequence>MNKKMTTRTKQAIASKNKIYKCGEKLIQKYGFDSVTVEQIAKKAGVSVGTYYYYYESKMALLREAFNKADKYFLEQVEGKLTEAGCKKRIVEFFDIYADYTLKDGIDVIKKFYTSENKMFIVDGRGMQTVLTNIIKAGHKNNEISNDSAPEALTKMLFVVARGIIFDWCLHDGKTDLKTQMKEIMEIMTKQI</sequence>
<dbReference type="OrthoDB" id="494991at2"/>
<accession>F1T761</accession>
<keyword evidence="1 2" id="KW-0238">DNA-binding</keyword>
<dbReference type="InterPro" id="IPR001647">
    <property type="entry name" value="HTH_TetR"/>
</dbReference>
<reference evidence="4" key="2">
    <citation type="submission" date="2011-01" db="EMBL/GenBank/DDBJ databases">
        <title>The Non-contiguous Finished genome of Clostridium papyrosolvens.</title>
        <authorList>
            <person name="Lucas S."/>
            <person name="Copeland A."/>
            <person name="Lapidus A."/>
            <person name="Cheng J.-F."/>
            <person name="Goodwin L."/>
            <person name="Pitluck S."/>
            <person name="Misra M."/>
            <person name="Chertkov O."/>
            <person name="Detter J.C."/>
            <person name="Han C."/>
            <person name="Tapia R."/>
            <person name="Land M."/>
            <person name="Hauser L."/>
            <person name="Kyrpides N."/>
            <person name="Ivanova N."/>
            <person name="Pagani I."/>
            <person name="Mouttaki H."/>
            <person name="He Z."/>
            <person name="Zhou J."/>
            <person name="Hemme C.L."/>
            <person name="Woyke T."/>
        </authorList>
    </citation>
    <scope>NUCLEOTIDE SEQUENCE [LARGE SCALE GENOMIC DNA]</scope>
    <source>
        <strain evidence="4">DSM 2782</strain>
    </source>
</reference>
<keyword evidence="5" id="KW-1185">Reference proteome</keyword>
<dbReference type="InterPro" id="IPR036271">
    <property type="entry name" value="Tet_transcr_reg_TetR-rel_C_sf"/>
</dbReference>
<protein>
    <submittedName>
        <fullName evidence="4">Transcriptional regulator, TetR family</fullName>
    </submittedName>
</protein>
<evidence type="ECO:0000259" key="3">
    <source>
        <dbReference type="PROSITE" id="PS50977"/>
    </source>
</evidence>
<organism evidence="4 5">
    <name type="scientific">Ruminiclostridium papyrosolvens DSM 2782</name>
    <dbReference type="NCBI Taxonomy" id="588581"/>
    <lineage>
        <taxon>Bacteria</taxon>
        <taxon>Bacillati</taxon>
        <taxon>Bacillota</taxon>
        <taxon>Clostridia</taxon>
        <taxon>Eubacteriales</taxon>
        <taxon>Oscillospiraceae</taxon>
        <taxon>Ruminiclostridium</taxon>
    </lineage>
</organism>
<feature type="DNA-binding region" description="H-T-H motif" evidence="2">
    <location>
        <begin position="36"/>
        <end position="55"/>
    </location>
</feature>
<dbReference type="STRING" id="588581.Cpap_3741"/>
<evidence type="ECO:0000313" key="5">
    <source>
        <dbReference type="Proteomes" id="UP000003860"/>
    </source>
</evidence>
<evidence type="ECO:0000256" key="2">
    <source>
        <dbReference type="PROSITE-ProRule" id="PRU00335"/>
    </source>
</evidence>
<dbReference type="Proteomes" id="UP000003860">
    <property type="component" value="Unassembled WGS sequence"/>
</dbReference>
<dbReference type="Gene3D" id="1.10.357.10">
    <property type="entry name" value="Tetracycline Repressor, domain 2"/>
    <property type="match status" value="1"/>
</dbReference>
<dbReference type="AlphaFoldDB" id="F1T761"/>
<dbReference type="EMBL" id="ACXX02000001">
    <property type="protein sequence ID" value="EGD49309.1"/>
    <property type="molecule type" value="Genomic_DNA"/>
</dbReference>
<evidence type="ECO:0000256" key="1">
    <source>
        <dbReference type="ARBA" id="ARBA00023125"/>
    </source>
</evidence>
<dbReference type="PANTHER" id="PTHR43479:SF11">
    <property type="entry name" value="ACREF_ENVCD OPERON REPRESSOR-RELATED"/>
    <property type="match status" value="1"/>
</dbReference>
<dbReference type="SUPFAM" id="SSF46689">
    <property type="entry name" value="Homeodomain-like"/>
    <property type="match status" value="1"/>
</dbReference>
<gene>
    <name evidence="4" type="ORF">Cpap_3741</name>
</gene>
<proteinExistence type="predicted"/>
<feature type="domain" description="HTH tetR-type" evidence="3">
    <location>
        <begin position="13"/>
        <end position="73"/>
    </location>
</feature>